<feature type="binding site" evidence="15">
    <location>
        <position position="120"/>
    </location>
    <ligand>
        <name>D-threo-isocitrate</name>
        <dbReference type="ChEBI" id="CHEBI:15562"/>
    </ligand>
</feature>
<dbReference type="NCBIfam" id="TIGR00183">
    <property type="entry name" value="prok_nadp_idh"/>
    <property type="match status" value="1"/>
</dbReference>
<proteinExistence type="inferred from homology"/>
<accession>S6A3G2</accession>
<dbReference type="GO" id="GO:0000287">
    <property type="term" value="F:magnesium ion binding"/>
    <property type="evidence" value="ECO:0007669"/>
    <property type="project" value="InterPro"/>
</dbReference>
<keyword evidence="8 20" id="KW-0479">Metal-binding</keyword>
<feature type="binding site" evidence="16">
    <location>
        <position position="358"/>
    </location>
    <ligand>
        <name>NADP(+)</name>
        <dbReference type="ChEBI" id="CHEBI:58349"/>
    </ligand>
</feature>
<comment type="cofactor">
    <cofactor evidence="1">
        <name>Mn(2+)</name>
        <dbReference type="ChEBI" id="CHEBI:29035"/>
    </cofactor>
</comment>
<evidence type="ECO:0000313" key="22">
    <source>
        <dbReference type="EMBL" id="AGT33076.1"/>
    </source>
</evidence>
<dbReference type="EMBL" id="CP006254">
    <property type="protein sequence ID" value="AGT33076.1"/>
    <property type="molecule type" value="Genomic_DNA"/>
</dbReference>
<keyword evidence="10 16" id="KW-0521">NADP</keyword>
<evidence type="ECO:0000256" key="9">
    <source>
        <dbReference type="ARBA" id="ARBA00022842"/>
    </source>
</evidence>
<evidence type="ECO:0000259" key="21">
    <source>
        <dbReference type="SMART" id="SM01329"/>
    </source>
</evidence>
<evidence type="ECO:0000256" key="15">
    <source>
        <dbReference type="PIRSR" id="PIRSR604439-1"/>
    </source>
</evidence>
<dbReference type="RefSeq" id="WP_020960866.1">
    <property type="nucleotide sequence ID" value="NC_022080.4"/>
</dbReference>
<comment type="subunit">
    <text evidence="3">Homodimer.</text>
</comment>
<evidence type="ECO:0000256" key="8">
    <source>
        <dbReference type="ARBA" id="ARBA00022723"/>
    </source>
</evidence>
<protein>
    <recommendedName>
        <fullName evidence="5 20">Isocitrate dehydrogenase [NADP]</fullName>
        <ecNumber evidence="4 20">1.1.1.42</ecNumber>
    </recommendedName>
</protein>
<dbReference type="Pfam" id="PF00180">
    <property type="entry name" value="Iso_dh"/>
    <property type="match status" value="1"/>
</dbReference>
<evidence type="ECO:0000256" key="6">
    <source>
        <dbReference type="ARBA" id="ARBA00022435"/>
    </source>
</evidence>
<feature type="site" description="Critical for catalysis" evidence="18">
    <location>
        <position position="221"/>
    </location>
</feature>
<evidence type="ECO:0000256" key="2">
    <source>
        <dbReference type="ARBA" id="ARBA00007769"/>
    </source>
</evidence>
<dbReference type="GO" id="GO:0006097">
    <property type="term" value="P:glyoxylate cycle"/>
    <property type="evidence" value="ECO:0007669"/>
    <property type="project" value="UniProtKB-KW"/>
</dbReference>
<keyword evidence="9 17" id="KW-0460">Magnesium</keyword>
<dbReference type="InterPro" id="IPR019818">
    <property type="entry name" value="IsoCit/isopropylmalate_DH_CS"/>
</dbReference>
<feature type="domain" description="Isopropylmalate dehydrogenase-like" evidence="21">
    <location>
        <begin position="21"/>
        <end position="418"/>
    </location>
</feature>
<evidence type="ECO:0000256" key="10">
    <source>
        <dbReference type="ARBA" id="ARBA00022857"/>
    </source>
</evidence>
<evidence type="ECO:0000256" key="5">
    <source>
        <dbReference type="ARBA" id="ARBA00019562"/>
    </source>
</evidence>
<keyword evidence="23" id="KW-1185">Reference proteome</keyword>
<evidence type="ECO:0000256" key="14">
    <source>
        <dbReference type="ARBA" id="ARBA00046127"/>
    </source>
</evidence>
<dbReference type="PATRIC" id="fig|1345697.3.peg.2777"/>
<dbReference type="InterPro" id="IPR024084">
    <property type="entry name" value="IsoPropMal-DH-like_dom"/>
</dbReference>
<evidence type="ECO:0000256" key="17">
    <source>
        <dbReference type="PIRSR" id="PIRSR604439-3"/>
    </source>
</evidence>
<feature type="site" description="Critical for catalysis" evidence="18">
    <location>
        <position position="151"/>
    </location>
</feature>
<comment type="function">
    <text evidence="14">Catalyzes the oxidative decarboxylation of isocitrate to 2-oxoglutarate and carbon dioxide with the concomitant reduction of NADP(+).</text>
</comment>
<feature type="modified residue" description="Phosphoserine" evidence="19">
    <location>
        <position position="104"/>
    </location>
</feature>
<comment type="similarity">
    <text evidence="2">Belongs to the isocitrate and isopropylmalate dehydrogenases family.</text>
</comment>
<feature type="binding site" evidence="16">
    <location>
        <position position="397"/>
    </location>
    <ligand>
        <name>NADP(+)</name>
        <dbReference type="ChEBI" id="CHEBI:58349"/>
    </ligand>
</feature>
<dbReference type="SUPFAM" id="SSF53659">
    <property type="entry name" value="Isocitrate/Isopropylmalate dehydrogenase-like"/>
    <property type="match status" value="1"/>
</dbReference>
<organism evidence="22 23">
    <name type="scientific">Geobacillus genomosp. 3</name>
    <dbReference type="NCBI Taxonomy" id="1921421"/>
    <lineage>
        <taxon>Bacteria</taxon>
        <taxon>Bacillati</taxon>
        <taxon>Bacillota</taxon>
        <taxon>Bacilli</taxon>
        <taxon>Bacillales</taxon>
        <taxon>Anoxybacillaceae</taxon>
        <taxon>Geobacillus</taxon>
    </lineage>
</organism>
<dbReference type="EC" id="1.1.1.42" evidence="4 20"/>
<dbReference type="AlphaFoldDB" id="S6A3G2"/>
<dbReference type="STRING" id="1921421.M493_14185"/>
<comment type="catalytic activity">
    <reaction evidence="13">
        <text>D-threo-isocitrate + NADP(+) = 2-oxoglutarate + CO2 + NADPH</text>
        <dbReference type="Rhea" id="RHEA:19629"/>
        <dbReference type="ChEBI" id="CHEBI:15562"/>
        <dbReference type="ChEBI" id="CHEBI:16526"/>
        <dbReference type="ChEBI" id="CHEBI:16810"/>
        <dbReference type="ChEBI" id="CHEBI:57783"/>
        <dbReference type="ChEBI" id="CHEBI:58349"/>
        <dbReference type="EC" id="1.1.1.42"/>
    </reaction>
</comment>
<dbReference type="PROSITE" id="PS00470">
    <property type="entry name" value="IDH_IMDH"/>
    <property type="match status" value="1"/>
</dbReference>
<keyword evidence="11 22" id="KW-0560">Oxidoreductase</keyword>
<keyword evidence="7 20" id="KW-0816">Tricarboxylic acid cycle</keyword>
<dbReference type="HOGENOM" id="CLU_031953_7_1_9"/>
<feature type="binding site" evidence="15">
    <location>
        <position position="106"/>
    </location>
    <ligand>
        <name>D-threo-isocitrate</name>
        <dbReference type="ChEBI" id="CHEBI:15562"/>
    </ligand>
</feature>
<evidence type="ECO:0000313" key="23">
    <source>
        <dbReference type="Proteomes" id="UP000015500"/>
    </source>
</evidence>
<evidence type="ECO:0000256" key="11">
    <source>
        <dbReference type="ARBA" id="ARBA00023002"/>
    </source>
</evidence>
<feature type="binding site" evidence="15">
    <location>
        <position position="104"/>
    </location>
    <ligand>
        <name>D-threo-isocitrate</name>
        <dbReference type="ChEBI" id="CHEBI:15562"/>
    </ligand>
</feature>
<evidence type="ECO:0000256" key="4">
    <source>
        <dbReference type="ARBA" id="ARBA00013013"/>
    </source>
</evidence>
<feature type="modified residue" description="N6-succinyllysine" evidence="19">
    <location>
        <position position="91"/>
    </location>
</feature>
<evidence type="ECO:0000256" key="19">
    <source>
        <dbReference type="PIRSR" id="PIRSR604439-5"/>
    </source>
</evidence>
<name>S6A3G2_GEOG3</name>
<dbReference type="SMART" id="SM01329">
    <property type="entry name" value="Iso_dh"/>
    <property type="match status" value="1"/>
</dbReference>
<dbReference type="InterPro" id="IPR004439">
    <property type="entry name" value="Isocitrate_DH_NADP_dimer_prok"/>
</dbReference>
<feature type="binding site" evidence="15">
    <location>
        <position position="144"/>
    </location>
    <ligand>
        <name>D-threo-isocitrate</name>
        <dbReference type="ChEBI" id="CHEBI:15562"/>
    </ligand>
</feature>
<dbReference type="OrthoDB" id="9806254at2"/>
<evidence type="ECO:0000256" key="13">
    <source>
        <dbReference type="ARBA" id="ARBA00023554"/>
    </source>
</evidence>
<evidence type="ECO:0000256" key="12">
    <source>
        <dbReference type="ARBA" id="ARBA00023211"/>
    </source>
</evidence>
<dbReference type="PANTHER" id="PTHR43504:SF1">
    <property type="entry name" value="ISOCITRATE DEHYDROGENASE [NADP]"/>
    <property type="match status" value="1"/>
</dbReference>
<dbReference type="GO" id="GO:0051287">
    <property type="term" value="F:NAD binding"/>
    <property type="evidence" value="ECO:0007669"/>
    <property type="project" value="InterPro"/>
</dbReference>
<comment type="cofactor">
    <cofactor evidence="17">
        <name>Mg(2+)</name>
        <dbReference type="ChEBI" id="CHEBI:18420"/>
    </cofactor>
    <cofactor evidence="17">
        <name>Mn(2+)</name>
        <dbReference type="ChEBI" id="CHEBI:29035"/>
    </cofactor>
    <text evidence="17">Binds 1 Mg(2+) or Mn(2+) ion per subunit.</text>
</comment>
<keyword evidence="12 17" id="KW-0464">Manganese</keyword>
<keyword evidence="6 20" id="KW-0329">Glyoxylate bypass</keyword>
<evidence type="ECO:0000256" key="3">
    <source>
        <dbReference type="ARBA" id="ARBA00011738"/>
    </source>
</evidence>
<reference evidence="22 23" key="1">
    <citation type="journal article" date="2014" name="Genome Announc.">
        <title>Complete Genome Sequence of the Thermophilic Polychlorinated Biphenyl Degrader Geobacillus sp. Strain JF8 (NBRC 109937).</title>
        <authorList>
            <person name="Shintani M."/>
            <person name="Ohtsubo Y."/>
            <person name="Fukuda K."/>
            <person name="Hosoyama A."/>
            <person name="Ohji S."/>
            <person name="Yamazoe A."/>
            <person name="Fujita N."/>
            <person name="Nagata Y."/>
            <person name="Tsuda M."/>
            <person name="Hatta T."/>
            <person name="Kimbara K."/>
        </authorList>
    </citation>
    <scope>NUCLEOTIDE SEQUENCE [LARGE SCALE GENOMIC DNA]</scope>
    <source>
        <strain evidence="22 23">JF8</strain>
    </source>
</reference>
<evidence type="ECO:0000256" key="1">
    <source>
        <dbReference type="ARBA" id="ARBA00001936"/>
    </source>
</evidence>
<dbReference type="PANTHER" id="PTHR43504">
    <property type="entry name" value="ISOCITRATE DEHYDROGENASE [NADP]"/>
    <property type="match status" value="1"/>
</dbReference>
<feature type="binding site" evidence="16">
    <location>
        <begin position="345"/>
        <end position="351"/>
    </location>
    <ligand>
        <name>NADP(+)</name>
        <dbReference type="ChEBI" id="CHEBI:58349"/>
    </ligand>
</feature>
<feature type="binding site" evidence="15">
    <location>
        <position position="110"/>
    </location>
    <ligand>
        <name>D-threo-isocitrate</name>
        <dbReference type="ChEBI" id="CHEBI:15562"/>
    </ligand>
</feature>
<feature type="binding site" evidence="16">
    <location>
        <position position="401"/>
    </location>
    <ligand>
        <name>NADP(+)</name>
        <dbReference type="ChEBI" id="CHEBI:58349"/>
    </ligand>
</feature>
<dbReference type="Gene3D" id="3.40.718.10">
    <property type="entry name" value="Isopropylmalate Dehydrogenase"/>
    <property type="match status" value="1"/>
</dbReference>
<dbReference type="Proteomes" id="UP000015500">
    <property type="component" value="Chromosome"/>
</dbReference>
<sequence>MTQGEKITVTNGVLNVPNHPIIPFIEGDGTGPDIWAAASRVLEAAVEKAYKGEKKIVWKEVLAGEKAYKLTGSWLPDETLETIREYIIAIKGPLTTPVGGGIRSLNVALRQELDLFVCLRPVRYFEGVPSPVKRPQDTDMVIFRENTEDIYAGIEYAKGTPEVKKVIDFLQNEMGVRKIRFPETSGIGIKPVSEEGTKRLVRAAINYAIEHGRKSVTLVHKGNIMKFTEGAFKNWGYELAEQEFGDKVFTWAQYDRIVEAEGKEAANKAMADAEAAGKIIVKDVIADIFLQQILTRPREFDVIATMNLNGDYISDALAAQVGGIGIAPGANINYETGHAIFEATHGTAPKYAGLDKVNPSSVILSGVMMFEHLGWNEAAKLIIQAMEKTIASKVVTYDFARLMEGATEVKCSEFADALIRNMD</sequence>
<dbReference type="KEGG" id="gjf:M493_14185"/>
<evidence type="ECO:0000256" key="7">
    <source>
        <dbReference type="ARBA" id="ARBA00022532"/>
    </source>
</evidence>
<evidence type="ECO:0000256" key="20">
    <source>
        <dbReference type="RuleBase" id="RU004446"/>
    </source>
</evidence>
<gene>
    <name evidence="22" type="ORF">M493_14185</name>
</gene>
<feature type="binding site" evidence="16">
    <location>
        <position position="95"/>
    </location>
    <ligand>
        <name>NADP(+)</name>
        <dbReference type="ChEBI" id="CHEBI:58349"/>
    </ligand>
</feature>
<feature type="modified residue" description="N6-acetyllysine" evidence="19">
    <location>
        <position position="133"/>
    </location>
</feature>
<dbReference type="GO" id="GO:0006099">
    <property type="term" value="P:tricarboxylic acid cycle"/>
    <property type="evidence" value="ECO:0007669"/>
    <property type="project" value="UniProtKB-UniRule"/>
</dbReference>
<evidence type="ECO:0000256" key="18">
    <source>
        <dbReference type="PIRSR" id="PIRSR604439-4"/>
    </source>
</evidence>
<dbReference type="GO" id="GO:0004450">
    <property type="term" value="F:isocitrate dehydrogenase (NADP+) activity"/>
    <property type="evidence" value="ECO:0007669"/>
    <property type="project" value="UniProtKB-UniRule"/>
</dbReference>
<feature type="modified residue" description="N6-succinyllysine" evidence="19">
    <location>
        <position position="233"/>
    </location>
</feature>
<dbReference type="NCBIfam" id="NF005425">
    <property type="entry name" value="PRK07006.1"/>
    <property type="match status" value="1"/>
</dbReference>
<feature type="binding site" evidence="17">
    <location>
        <position position="311"/>
    </location>
    <ligand>
        <name>Mg(2+)</name>
        <dbReference type="ChEBI" id="CHEBI:18420"/>
    </ligand>
</feature>
<evidence type="ECO:0000256" key="16">
    <source>
        <dbReference type="PIRSR" id="PIRSR604439-2"/>
    </source>
</evidence>